<evidence type="ECO:0008006" key="6">
    <source>
        <dbReference type="Google" id="ProtNLM"/>
    </source>
</evidence>
<comment type="caution">
    <text evidence="4">The sequence shown here is derived from an EMBL/GenBank/DDBJ whole genome shotgun (WGS) entry which is preliminary data.</text>
</comment>
<protein>
    <recommendedName>
        <fullName evidence="6">Tetratricopeptide repeat protein 39C</fullName>
    </recommendedName>
</protein>
<feature type="compositionally biased region" description="Low complexity" evidence="3">
    <location>
        <begin position="204"/>
        <end position="225"/>
    </location>
</feature>
<keyword evidence="5" id="KW-1185">Reference proteome</keyword>
<gene>
    <name evidence="4" type="ORF">CVLEPA_LOCUS14422</name>
</gene>
<dbReference type="PANTHER" id="PTHR31859">
    <property type="entry name" value="TETRATRICOPEPTIDE REPEAT PROTEIN 39 FAMILY MEMBER"/>
    <property type="match status" value="1"/>
</dbReference>
<sequence length="628" mass="71417">MLVIVKNLFIMAGVDTDFPPNFDDHILALEGISLMLNNGFKESEALFNKFKNNSPLMSAGSSFVSFMQGLMTFEEEKLEKAITALKSTQKLCNSAEEDLIDNLKNKFRKKTSQKKPLPIEDLLLRRIIVADCYLYISLIYFIKQEVTGYIKGGWNLRKAWKLYEKCYQQITTMLKSHHVDYSTPSSNSPIGFDPGPEERDRINSSDMKTSSSLSSVSSSNNVKTSSETERPSLPNGEMAGFTESIESVKALPITEKDSKSIHKSTLLRLYGSVCFGYGAFNLCVSLVPQNLLRIVNMMGFCGDRITGIKALEVACQSEDMKAPLAMLSLLWYHTVVRSFFAVDGDSVDAGLSEAEELLQRNEAKYPTSSLVLFFKGRVLRGKCNIESALDSLQQSYDQAKEQRELQLLCAYEIGWCCIMQLDWQRALENMTRLKEESKWSVCYYCYLTALLNGVMNNFEKCQTLMREVPKLMKRKTNQLEIYVVRKAKIFEKIPSTYEHILLLILEVLYLWRAFPNCTPESLRKMLTECEKVSNPCLNGMKQLILGALHKCLGHQEKCKEYFRNAIQISERDVEDGHIAPFACYELSILLLASEGTKQKGGELLHHCKVIFIFPTNLFLNFTKLISFV</sequence>
<evidence type="ECO:0000313" key="5">
    <source>
        <dbReference type="Proteomes" id="UP001642483"/>
    </source>
</evidence>
<feature type="region of interest" description="Disordered" evidence="3">
    <location>
        <begin position="182"/>
        <end position="237"/>
    </location>
</feature>
<dbReference type="SUPFAM" id="SSF48452">
    <property type="entry name" value="TPR-like"/>
    <property type="match status" value="1"/>
</dbReference>
<evidence type="ECO:0000256" key="1">
    <source>
        <dbReference type="ARBA" id="ARBA00006400"/>
    </source>
</evidence>
<name>A0ABP0FY36_CLALP</name>
<evidence type="ECO:0000256" key="3">
    <source>
        <dbReference type="SAM" id="MobiDB-lite"/>
    </source>
</evidence>
<dbReference type="PANTHER" id="PTHR31859:SF1">
    <property type="entry name" value="TETRATRICOPEPTIDE REPEAT PROTEIN 39C"/>
    <property type="match status" value="1"/>
</dbReference>
<evidence type="ECO:0000256" key="2">
    <source>
        <dbReference type="ARBA" id="ARBA00022803"/>
    </source>
</evidence>
<dbReference type="InterPro" id="IPR019412">
    <property type="entry name" value="IML2/TPR_39"/>
</dbReference>
<dbReference type="Pfam" id="PF10300">
    <property type="entry name" value="Iml2-TPR_39"/>
    <property type="match status" value="1"/>
</dbReference>
<organism evidence="4 5">
    <name type="scientific">Clavelina lepadiformis</name>
    <name type="common">Light-bulb sea squirt</name>
    <name type="synonym">Ascidia lepadiformis</name>
    <dbReference type="NCBI Taxonomy" id="159417"/>
    <lineage>
        <taxon>Eukaryota</taxon>
        <taxon>Metazoa</taxon>
        <taxon>Chordata</taxon>
        <taxon>Tunicata</taxon>
        <taxon>Ascidiacea</taxon>
        <taxon>Aplousobranchia</taxon>
        <taxon>Clavelinidae</taxon>
        <taxon>Clavelina</taxon>
    </lineage>
</organism>
<accession>A0ABP0FY36</accession>
<dbReference type="Proteomes" id="UP001642483">
    <property type="component" value="Unassembled WGS sequence"/>
</dbReference>
<dbReference type="Gene3D" id="1.25.40.10">
    <property type="entry name" value="Tetratricopeptide repeat domain"/>
    <property type="match status" value="1"/>
</dbReference>
<dbReference type="EMBL" id="CAWYQH010000097">
    <property type="protein sequence ID" value="CAK8683339.1"/>
    <property type="molecule type" value="Genomic_DNA"/>
</dbReference>
<comment type="similarity">
    <text evidence="1">Belongs to the TTC39 family.</text>
</comment>
<reference evidence="4 5" key="1">
    <citation type="submission" date="2024-02" db="EMBL/GenBank/DDBJ databases">
        <authorList>
            <person name="Daric V."/>
            <person name="Darras S."/>
        </authorList>
    </citation>
    <scope>NUCLEOTIDE SEQUENCE [LARGE SCALE GENOMIC DNA]</scope>
</reference>
<keyword evidence="2" id="KW-0802">TPR repeat</keyword>
<dbReference type="InterPro" id="IPR011990">
    <property type="entry name" value="TPR-like_helical_dom_sf"/>
</dbReference>
<evidence type="ECO:0000313" key="4">
    <source>
        <dbReference type="EMBL" id="CAK8683339.1"/>
    </source>
</evidence>
<proteinExistence type="inferred from homology"/>